<dbReference type="EMBL" id="JBGBZA010000002">
    <property type="protein sequence ID" value="MEY9322895.1"/>
    <property type="molecule type" value="Genomic_DNA"/>
</dbReference>
<evidence type="ECO:0000256" key="1">
    <source>
        <dbReference type="RuleBase" id="RU000408"/>
    </source>
</evidence>
<gene>
    <name evidence="3" type="ORF">ABIF29_009694</name>
</gene>
<comment type="caution">
    <text evidence="3">The sequence shown here is derived from an EMBL/GenBank/DDBJ whole genome shotgun (WGS) entry which is preliminary data.</text>
</comment>
<dbReference type="SMART" id="SM00357">
    <property type="entry name" value="CSP"/>
    <property type="match status" value="1"/>
</dbReference>
<evidence type="ECO:0000259" key="2">
    <source>
        <dbReference type="PROSITE" id="PS51857"/>
    </source>
</evidence>
<sequence>MPADFSVLVHFIEWGTLFLLSKTYERADNGSHRAAFARRLAIGSFNDLDGKVFFLFGANDVALGTVKWFNPTKGYGFIAPDDGGNDVFVHISAVEKAGYTSLVEGAKVSYELVMNRSGKQAAENLRLG</sequence>
<dbReference type="InterPro" id="IPR011129">
    <property type="entry name" value="CSD"/>
</dbReference>
<dbReference type="CDD" id="cd04458">
    <property type="entry name" value="CSP_CDS"/>
    <property type="match status" value="1"/>
</dbReference>
<dbReference type="SUPFAM" id="SSF50249">
    <property type="entry name" value="Nucleic acid-binding proteins"/>
    <property type="match status" value="1"/>
</dbReference>
<organism evidence="3 4">
    <name type="scientific">Bradyrhizobium elkanii</name>
    <dbReference type="NCBI Taxonomy" id="29448"/>
    <lineage>
        <taxon>Bacteria</taxon>
        <taxon>Pseudomonadati</taxon>
        <taxon>Pseudomonadota</taxon>
        <taxon>Alphaproteobacteria</taxon>
        <taxon>Hyphomicrobiales</taxon>
        <taxon>Nitrobacteraceae</taxon>
        <taxon>Bradyrhizobium</taxon>
    </lineage>
</organism>
<protein>
    <submittedName>
        <fullName evidence="3">Cold shock CspA family protein</fullName>
    </submittedName>
</protein>
<dbReference type="PROSITE" id="PS00352">
    <property type="entry name" value="CSD_1"/>
    <property type="match status" value="1"/>
</dbReference>
<dbReference type="InterPro" id="IPR050181">
    <property type="entry name" value="Cold_shock_domain"/>
</dbReference>
<reference evidence="3 4" key="1">
    <citation type="submission" date="2024-07" db="EMBL/GenBank/DDBJ databases">
        <title>Genomic Encyclopedia of Type Strains, Phase V (KMG-V): Genome sequencing to study the core and pangenomes of soil and plant-associated prokaryotes.</title>
        <authorList>
            <person name="Whitman W."/>
        </authorList>
    </citation>
    <scope>NUCLEOTIDE SEQUENCE [LARGE SCALE GENOMIC DNA]</scope>
    <source>
        <strain evidence="3 4">USDA 415</strain>
    </source>
</reference>
<comment type="subcellular location">
    <subcellularLocation>
        <location evidence="1">Cytoplasm</location>
    </subcellularLocation>
</comment>
<proteinExistence type="predicted"/>
<accession>A0ABV4FHC8</accession>
<dbReference type="Pfam" id="PF00313">
    <property type="entry name" value="CSD"/>
    <property type="match status" value="1"/>
</dbReference>
<dbReference type="Gene3D" id="2.40.50.140">
    <property type="entry name" value="Nucleic acid-binding proteins"/>
    <property type="match status" value="1"/>
</dbReference>
<feature type="domain" description="CSD" evidence="2">
    <location>
        <begin position="61"/>
        <end position="127"/>
    </location>
</feature>
<dbReference type="PANTHER" id="PTHR11544">
    <property type="entry name" value="COLD SHOCK DOMAIN CONTAINING PROTEINS"/>
    <property type="match status" value="1"/>
</dbReference>
<name>A0ABV4FHC8_BRAEL</name>
<dbReference type="InterPro" id="IPR012340">
    <property type="entry name" value="NA-bd_OB-fold"/>
</dbReference>
<evidence type="ECO:0000313" key="4">
    <source>
        <dbReference type="Proteomes" id="UP001565471"/>
    </source>
</evidence>
<keyword evidence="4" id="KW-1185">Reference proteome</keyword>
<dbReference type="InterPro" id="IPR002059">
    <property type="entry name" value="CSP_DNA-bd"/>
</dbReference>
<dbReference type="InterPro" id="IPR019844">
    <property type="entry name" value="CSD_CS"/>
</dbReference>
<evidence type="ECO:0000313" key="3">
    <source>
        <dbReference type="EMBL" id="MEY9322895.1"/>
    </source>
</evidence>
<dbReference type="PROSITE" id="PS51857">
    <property type="entry name" value="CSD_2"/>
    <property type="match status" value="1"/>
</dbReference>
<dbReference type="PRINTS" id="PR00050">
    <property type="entry name" value="COLDSHOCK"/>
</dbReference>
<dbReference type="Proteomes" id="UP001565471">
    <property type="component" value="Unassembled WGS sequence"/>
</dbReference>